<evidence type="ECO:0000313" key="2">
    <source>
        <dbReference type="EMBL" id="GGL08585.1"/>
    </source>
</evidence>
<dbReference type="InterPro" id="IPR042267">
    <property type="entry name" value="VTC_sf"/>
</dbReference>
<dbReference type="CDD" id="cd07750">
    <property type="entry name" value="PolyPPase_VTC_like"/>
    <property type="match status" value="1"/>
</dbReference>
<reference evidence="3" key="1">
    <citation type="journal article" date="2019" name="Int. J. Syst. Evol. Microbiol.">
        <title>The Global Catalogue of Microorganisms (GCM) 10K type strain sequencing project: providing services to taxonomists for standard genome sequencing and annotation.</title>
        <authorList>
            <consortium name="The Broad Institute Genomics Platform"/>
            <consortium name="The Broad Institute Genome Sequencing Center for Infectious Disease"/>
            <person name="Wu L."/>
            <person name="Ma J."/>
        </authorList>
    </citation>
    <scope>NUCLEOTIDE SEQUENCE [LARGE SCALE GENOMIC DNA]</scope>
    <source>
        <strain evidence="3">JCM 19173</strain>
    </source>
</reference>
<accession>A0ABQ2FLQ4</accession>
<organism evidence="2 3">
    <name type="scientific">Deinococcus radiotolerans</name>
    <dbReference type="NCBI Taxonomy" id="1309407"/>
    <lineage>
        <taxon>Bacteria</taxon>
        <taxon>Thermotogati</taxon>
        <taxon>Deinococcota</taxon>
        <taxon>Deinococci</taxon>
        <taxon>Deinococcales</taxon>
        <taxon>Deinococcaceae</taxon>
        <taxon>Deinococcus</taxon>
    </lineage>
</organism>
<protein>
    <submittedName>
        <fullName evidence="2">VTC domain-containing protein</fullName>
    </submittedName>
</protein>
<dbReference type="InterPro" id="IPR018966">
    <property type="entry name" value="VTC_domain"/>
</dbReference>
<dbReference type="EMBL" id="BMPE01000009">
    <property type="protein sequence ID" value="GGL08585.1"/>
    <property type="molecule type" value="Genomic_DNA"/>
</dbReference>
<keyword evidence="3" id="KW-1185">Reference proteome</keyword>
<dbReference type="Gene3D" id="3.20.100.30">
    <property type="entry name" value="VTC, catalytic tunnel domain"/>
    <property type="match status" value="1"/>
</dbReference>
<evidence type="ECO:0000313" key="3">
    <source>
        <dbReference type="Proteomes" id="UP000604341"/>
    </source>
</evidence>
<comment type="caution">
    <text evidence="2">The sequence shown here is derived from an EMBL/GenBank/DDBJ whole genome shotgun (WGS) entry which is preliminary data.</text>
</comment>
<feature type="domain" description="VTC" evidence="1">
    <location>
        <begin position="46"/>
        <end position="249"/>
    </location>
</feature>
<name>A0ABQ2FLQ4_9DEIO</name>
<sequence>MTAIGAPHSTLPLATHWPPGPAIRDLAAHFLSISLADTQRAALMDRVEQKYLTSLASLGEVLRLLPAHYQALEIEGERLQHYVSVYHDTTDFAMYLAHHNGRARRCKVRTRQYGQTGQTFLELKLRDVTGRTRKERVAVTGDAGSAVIRQTPFVQAHLPRLTPTSLAPTLAVQCDRLTLVGRTHDERLTFDLHLTLSAARGACSLDGLVVIELKRAASSSVSPFRAVARHLGLREQGFSKYGVGCALLYPHLKRNAFKPALLSLTRLAQVQWQATAGSN</sequence>
<gene>
    <name evidence="2" type="ORF">GCM10010844_29180</name>
</gene>
<evidence type="ECO:0000259" key="1">
    <source>
        <dbReference type="Pfam" id="PF09359"/>
    </source>
</evidence>
<dbReference type="Pfam" id="PF09359">
    <property type="entry name" value="VTC"/>
    <property type="match status" value="1"/>
</dbReference>
<dbReference type="RefSeq" id="WP_189069724.1">
    <property type="nucleotide sequence ID" value="NZ_BMPE01000009.1"/>
</dbReference>
<dbReference type="Proteomes" id="UP000604341">
    <property type="component" value="Unassembled WGS sequence"/>
</dbReference>
<proteinExistence type="predicted"/>